<keyword evidence="1" id="KW-0472">Membrane</keyword>
<dbReference type="RefSeq" id="WP_099392353.1">
    <property type="nucleotide sequence ID" value="NZ_PDYF01000026.1"/>
</dbReference>
<organism evidence="2 3">
    <name type="scientific">Pseudobutyrivibrio ruminis</name>
    <dbReference type="NCBI Taxonomy" id="46206"/>
    <lineage>
        <taxon>Bacteria</taxon>
        <taxon>Bacillati</taxon>
        <taxon>Bacillota</taxon>
        <taxon>Clostridia</taxon>
        <taxon>Lachnospirales</taxon>
        <taxon>Lachnospiraceae</taxon>
        <taxon>Pseudobutyrivibrio</taxon>
    </lineage>
</organism>
<sequence>MKGEFSGKSIFKHRYIGMAEDDIRQEIDRLQGEVFELQQLLQLYAIENGEIKQKIYESQTTNEKLCRSVETKVQNLQDALDYTKPVKAQMDNLIKEFELNLESVYNHDGVKKQQRDIRIFSVFTAINTLLLLCLIGLLSYSIFF</sequence>
<evidence type="ECO:0000313" key="3">
    <source>
        <dbReference type="Proteomes" id="UP000225889"/>
    </source>
</evidence>
<dbReference type="Proteomes" id="UP000225889">
    <property type="component" value="Unassembled WGS sequence"/>
</dbReference>
<dbReference type="AlphaFoldDB" id="A0A2G3DTI0"/>
<keyword evidence="1" id="KW-1133">Transmembrane helix</keyword>
<name>A0A2G3DTI0_9FIRM</name>
<accession>A0A2G3DTI0</accession>
<feature type="transmembrane region" description="Helical" evidence="1">
    <location>
        <begin position="119"/>
        <end position="143"/>
    </location>
</feature>
<gene>
    <name evidence="2" type="ORF">CSX01_10435</name>
</gene>
<keyword evidence="1" id="KW-0812">Transmembrane</keyword>
<evidence type="ECO:0000256" key="1">
    <source>
        <dbReference type="SAM" id="Phobius"/>
    </source>
</evidence>
<evidence type="ECO:0000313" key="2">
    <source>
        <dbReference type="EMBL" id="PHU34328.1"/>
    </source>
</evidence>
<dbReference type="EMBL" id="PDYF01000026">
    <property type="protein sequence ID" value="PHU34328.1"/>
    <property type="molecule type" value="Genomic_DNA"/>
</dbReference>
<proteinExistence type="predicted"/>
<reference evidence="2 3" key="1">
    <citation type="submission" date="2017-10" db="EMBL/GenBank/DDBJ databases">
        <title>Resolving the taxonomy of Roseburia spp., Eubacterium rectale and Agathobacter spp. through phylogenomic analysis.</title>
        <authorList>
            <person name="Sheridan P.O."/>
            <person name="Walker A.W."/>
            <person name="Duncan S.H."/>
            <person name="Scott K.P."/>
            <person name="Toole P.W.O."/>
            <person name="Luis P."/>
            <person name="Flint H.J."/>
        </authorList>
    </citation>
    <scope>NUCLEOTIDE SEQUENCE [LARGE SCALE GENOMIC DNA]</scope>
    <source>
        <strain evidence="2 3">JK626</strain>
    </source>
</reference>
<reference evidence="2 3" key="2">
    <citation type="submission" date="2017-10" db="EMBL/GenBank/DDBJ databases">
        <authorList>
            <person name="Banno H."/>
            <person name="Chua N.-H."/>
        </authorList>
    </citation>
    <scope>NUCLEOTIDE SEQUENCE [LARGE SCALE GENOMIC DNA]</scope>
    <source>
        <strain evidence="2 3">JK626</strain>
    </source>
</reference>
<comment type="caution">
    <text evidence="2">The sequence shown here is derived from an EMBL/GenBank/DDBJ whole genome shotgun (WGS) entry which is preliminary data.</text>
</comment>
<protein>
    <submittedName>
        <fullName evidence="2">Uncharacterized protein</fullName>
    </submittedName>
</protein>